<keyword evidence="5" id="KW-1185">Reference proteome</keyword>
<comment type="cofactor">
    <cofactor evidence="2">
        <name>a divalent metal cation</name>
        <dbReference type="ChEBI" id="CHEBI:60240"/>
    </cofactor>
</comment>
<reference evidence="4 5" key="2">
    <citation type="journal article" date="2022" name="Microorganisms">
        <title>Complete Genome Sequences of Two Flavobacterium ammonificans Strains and a Flavobacterium ammoniigenes Strain of Ammonifying Bacterioplankton Isolated from Surface River Water.</title>
        <authorList>
            <person name="Suda W."/>
            <person name="Ogata Y."/>
            <person name="Shindo C."/>
            <person name="Watanabe K."/>
        </authorList>
    </citation>
    <scope>NUCLEOTIDE SEQUENCE [LARGE SCALE GENOMIC DNA]</scope>
    <source>
        <strain evidence="4 5">GENT5</strain>
    </source>
</reference>
<evidence type="ECO:0000313" key="4">
    <source>
        <dbReference type="EMBL" id="BDB55526.1"/>
    </source>
</evidence>
<dbReference type="InterPro" id="IPR000979">
    <property type="entry name" value="Phosphodiesterase_MJ0936/Vps29"/>
</dbReference>
<dbReference type="InterPro" id="IPR024654">
    <property type="entry name" value="Calcineurin-like_PHP_lpxH"/>
</dbReference>
<evidence type="ECO:0000256" key="1">
    <source>
        <dbReference type="ARBA" id="ARBA00008950"/>
    </source>
</evidence>
<dbReference type="Proteomes" id="UP001319867">
    <property type="component" value="Chromosome"/>
</dbReference>
<proteinExistence type="inferred from homology"/>
<name>A0ABN6L1G0_9FLAO</name>
<gene>
    <name evidence="4" type="ORF">GENT5_18310</name>
</gene>
<organism evidence="4 5">
    <name type="scientific">Flavobacterium ammoniigenes</name>
    <dbReference type="NCBI Taxonomy" id="1751095"/>
    <lineage>
        <taxon>Bacteria</taxon>
        <taxon>Pseudomonadati</taxon>
        <taxon>Bacteroidota</taxon>
        <taxon>Flavobacteriia</taxon>
        <taxon>Flavobacteriales</taxon>
        <taxon>Flavobacteriaceae</taxon>
        <taxon>Flavobacterium</taxon>
    </lineage>
</organism>
<reference evidence="4 5" key="1">
    <citation type="journal article" date="2022" name="Int. J. Syst. Evol. Microbiol.">
        <title>Flavobacterium ammonificans sp. nov. and Flavobacterium ammoniigenes sp. nov., ammonifying bacteria isolated from surface river water.</title>
        <authorList>
            <person name="Watanabe K."/>
            <person name="Kitamura T."/>
            <person name="Ogata Y."/>
            <person name="Shindo C."/>
            <person name="Suda W."/>
        </authorList>
    </citation>
    <scope>NUCLEOTIDE SEQUENCE [LARGE SCALE GENOMIC DNA]</scope>
    <source>
        <strain evidence="4 5">GENT5</strain>
    </source>
</reference>
<evidence type="ECO:0000313" key="5">
    <source>
        <dbReference type="Proteomes" id="UP001319867"/>
    </source>
</evidence>
<dbReference type="EC" id="3.1.4.-" evidence="2"/>
<comment type="similarity">
    <text evidence="1 2">Belongs to the metallophosphoesterase superfamily. YfcE family.</text>
</comment>
<dbReference type="NCBIfam" id="TIGR00040">
    <property type="entry name" value="yfcE"/>
    <property type="match status" value="1"/>
</dbReference>
<accession>A0ABN6L1G0</accession>
<dbReference type="EMBL" id="AP025184">
    <property type="protein sequence ID" value="BDB55526.1"/>
    <property type="molecule type" value="Genomic_DNA"/>
</dbReference>
<dbReference type="InterPro" id="IPR029052">
    <property type="entry name" value="Metallo-depent_PP-like"/>
</dbReference>
<keyword evidence="2" id="KW-0479">Metal-binding</keyword>
<protein>
    <recommendedName>
        <fullName evidence="2">Phosphoesterase</fullName>
        <ecNumber evidence="2">3.1.4.-</ecNumber>
    </recommendedName>
</protein>
<dbReference type="Gene3D" id="3.60.21.10">
    <property type="match status" value="1"/>
</dbReference>
<sequence>MFVTLALLFTFNMKKILLLSDTHSHIDDTILKYVAQADEVWHAGDIGDLSVTDAIKKVTPLRAVYGNIDDAQARLEFPLHERFLCEGVSVWMTHIGGYPGKYNPAIRAELERNPPKLFICGHSHILKVQFNKKLNLLHMNPGAAGKSGFHQVRTMLRFVINGEAIQDLEIIEIEKRV</sequence>
<evidence type="ECO:0000256" key="2">
    <source>
        <dbReference type="RuleBase" id="RU362039"/>
    </source>
</evidence>
<dbReference type="SUPFAM" id="SSF56300">
    <property type="entry name" value="Metallo-dependent phosphatases"/>
    <property type="match status" value="1"/>
</dbReference>
<evidence type="ECO:0000259" key="3">
    <source>
        <dbReference type="Pfam" id="PF12850"/>
    </source>
</evidence>
<feature type="domain" description="Calcineurin-like phosphoesterase" evidence="3">
    <location>
        <begin position="15"/>
        <end position="160"/>
    </location>
</feature>
<dbReference type="Pfam" id="PF12850">
    <property type="entry name" value="Metallophos_2"/>
    <property type="match status" value="1"/>
</dbReference>